<dbReference type="eggNOG" id="ENOG502S49F">
    <property type="taxonomic scope" value="Eukaryota"/>
</dbReference>
<dbReference type="PANTHER" id="PTHR28163">
    <property type="entry name" value="PROTEIN PET117 HOMOLOG, MITOCHONDRIAL"/>
    <property type="match status" value="1"/>
</dbReference>
<dbReference type="GeneID" id="18247232"/>
<protein>
    <recommendedName>
        <fullName evidence="7">Cytochrome c oxidase assembly protein</fullName>
    </recommendedName>
</protein>
<sequence>MSTLSKVTLGTSIAFAVGSFVFINYSQQTERESLREGPIRDAKRLEQRFQNNRKLMRNDLEHQQQIKLKQQFESVQPLTGEVIRGAPQDDDA</sequence>
<keyword evidence="6" id="KW-1185">Reference proteome</keyword>
<dbReference type="GO" id="GO:0005739">
    <property type="term" value="C:mitochondrion"/>
    <property type="evidence" value="ECO:0007669"/>
    <property type="project" value="UniProtKB-SubCell"/>
</dbReference>
<dbReference type="RefSeq" id="XP_006686332.1">
    <property type="nucleotide sequence ID" value="XM_006686269.1"/>
</dbReference>
<evidence type="ECO:0000313" key="5">
    <source>
        <dbReference type="EMBL" id="EGV64018.1"/>
    </source>
</evidence>
<dbReference type="InterPro" id="IPR031568">
    <property type="entry name" value="Pet117"/>
</dbReference>
<comment type="subcellular location">
    <subcellularLocation>
        <location evidence="1">Mitochondrion</location>
    </subcellularLocation>
</comment>
<comment type="similarity">
    <text evidence="2">Belongs to the PET117 family.</text>
</comment>
<organism evidence="6">
    <name type="scientific">Candida tenuis (strain ATCC 10573 / BCRC 21748 / CBS 615 / JCM 9827 / NBRC 10315 / NRRL Y-1498 / VKM Y-70)</name>
    <name type="common">Yeast</name>
    <name type="synonym">Yamadazyma tenuis</name>
    <dbReference type="NCBI Taxonomy" id="590646"/>
    <lineage>
        <taxon>Eukaryota</taxon>
        <taxon>Fungi</taxon>
        <taxon>Dikarya</taxon>
        <taxon>Ascomycota</taxon>
        <taxon>Saccharomycotina</taxon>
        <taxon>Pichiomycetes</taxon>
        <taxon>Debaryomycetaceae</taxon>
        <taxon>Yamadazyma</taxon>
    </lineage>
</organism>
<dbReference type="KEGG" id="cten:18247232"/>
<evidence type="ECO:0000256" key="2">
    <source>
        <dbReference type="ARBA" id="ARBA00008197"/>
    </source>
</evidence>
<evidence type="ECO:0000313" key="6">
    <source>
        <dbReference type="Proteomes" id="UP000000707"/>
    </source>
</evidence>
<dbReference type="PANTHER" id="PTHR28163:SF1">
    <property type="entry name" value="PROTEIN PET117 HOMOLOG, MITOCHONDRIAL"/>
    <property type="match status" value="1"/>
</dbReference>
<dbReference type="OrthoDB" id="76305at2759"/>
<proteinExistence type="inferred from homology"/>
<accession>G3B4Y3</accession>
<keyword evidence="4" id="KW-0496">Mitochondrion</keyword>
<evidence type="ECO:0008006" key="7">
    <source>
        <dbReference type="Google" id="ProtNLM"/>
    </source>
</evidence>
<dbReference type="STRING" id="590646.G3B4Y3"/>
<evidence type="ECO:0000256" key="3">
    <source>
        <dbReference type="ARBA" id="ARBA00022946"/>
    </source>
</evidence>
<gene>
    <name evidence="5" type="ORF">CANTEDRAFT_114051</name>
</gene>
<dbReference type="AlphaFoldDB" id="G3B4Y3"/>
<dbReference type="HOGENOM" id="CLU_161486_0_0_1"/>
<evidence type="ECO:0000256" key="1">
    <source>
        <dbReference type="ARBA" id="ARBA00004173"/>
    </source>
</evidence>
<dbReference type="Pfam" id="PF15786">
    <property type="entry name" value="PET117"/>
    <property type="match status" value="1"/>
</dbReference>
<dbReference type="EMBL" id="GL996521">
    <property type="protein sequence ID" value="EGV64018.1"/>
    <property type="molecule type" value="Genomic_DNA"/>
</dbReference>
<reference evidence="5 6" key="1">
    <citation type="journal article" date="2011" name="Proc. Natl. Acad. Sci. U.S.A.">
        <title>Comparative genomics of xylose-fermenting fungi for enhanced biofuel production.</title>
        <authorList>
            <person name="Wohlbach D.J."/>
            <person name="Kuo A."/>
            <person name="Sato T.K."/>
            <person name="Potts K.M."/>
            <person name="Salamov A.A."/>
            <person name="LaButti K.M."/>
            <person name="Sun H."/>
            <person name="Clum A."/>
            <person name="Pangilinan J.L."/>
            <person name="Lindquist E.A."/>
            <person name="Lucas S."/>
            <person name="Lapidus A."/>
            <person name="Jin M."/>
            <person name="Gunawan C."/>
            <person name="Balan V."/>
            <person name="Dale B.E."/>
            <person name="Jeffries T.W."/>
            <person name="Zinkel R."/>
            <person name="Barry K.W."/>
            <person name="Grigoriev I.V."/>
            <person name="Gasch A.P."/>
        </authorList>
    </citation>
    <scope>NUCLEOTIDE SEQUENCE [LARGE SCALE GENOMIC DNA]</scope>
    <source>
        <strain evidence="6">ATCC 10573 / BCRC 21748 / CBS 615 / JCM 9827 / NBRC 10315 / NRRL Y-1498 / VKM Y-70</strain>
    </source>
</reference>
<dbReference type="GO" id="GO:0033617">
    <property type="term" value="P:mitochondrial respiratory chain complex IV assembly"/>
    <property type="evidence" value="ECO:0007669"/>
    <property type="project" value="TreeGrafter"/>
</dbReference>
<keyword evidence="3" id="KW-0809">Transit peptide</keyword>
<feature type="non-terminal residue" evidence="5">
    <location>
        <position position="1"/>
    </location>
</feature>
<dbReference type="Proteomes" id="UP000000707">
    <property type="component" value="Unassembled WGS sequence"/>
</dbReference>
<evidence type="ECO:0000256" key="4">
    <source>
        <dbReference type="ARBA" id="ARBA00023128"/>
    </source>
</evidence>
<name>G3B4Y3_CANTC</name>